<dbReference type="PANTHER" id="PTHR40661:SF3">
    <property type="entry name" value="FELS-1 PROPHAGE TRANSCRIPTIONAL REGULATOR"/>
    <property type="match status" value="1"/>
</dbReference>
<proteinExistence type="predicted"/>
<keyword evidence="2" id="KW-0238">DNA-binding</keyword>
<name>A0ABV4D8H1_9LACT</name>
<accession>A0ABV4D8H1</accession>
<dbReference type="InterPro" id="IPR015927">
    <property type="entry name" value="Peptidase_S24_S26A/B/C"/>
</dbReference>
<dbReference type="CDD" id="cd00093">
    <property type="entry name" value="HTH_XRE"/>
    <property type="match status" value="1"/>
</dbReference>
<keyword evidence="3" id="KW-0804">Transcription</keyword>
<organism evidence="5 6">
    <name type="scientific">Lactococcus ileimucosae</name>
    <dbReference type="NCBI Taxonomy" id="2941329"/>
    <lineage>
        <taxon>Bacteria</taxon>
        <taxon>Bacillati</taxon>
        <taxon>Bacillota</taxon>
        <taxon>Bacilli</taxon>
        <taxon>Lactobacillales</taxon>
        <taxon>Streptococcaceae</taxon>
        <taxon>Lactococcus</taxon>
    </lineage>
</organism>
<keyword evidence="1" id="KW-0805">Transcription regulation</keyword>
<evidence type="ECO:0000256" key="3">
    <source>
        <dbReference type="ARBA" id="ARBA00023163"/>
    </source>
</evidence>
<reference evidence="5 6" key="1">
    <citation type="submission" date="2024-03" db="EMBL/GenBank/DDBJ databases">
        <title>Mouse gut bacterial collection (mGBC) of GemPharmatech.</title>
        <authorList>
            <person name="He Y."/>
            <person name="Dong L."/>
            <person name="Wu D."/>
            <person name="Gao X."/>
            <person name="Lin Z."/>
        </authorList>
    </citation>
    <scope>NUCLEOTIDE SEQUENCE [LARGE SCALE GENOMIC DNA]</scope>
    <source>
        <strain evidence="5 6">61-15</strain>
    </source>
</reference>
<comment type="caution">
    <text evidence="5">The sequence shown here is derived from an EMBL/GenBank/DDBJ whole genome shotgun (WGS) entry which is preliminary data.</text>
</comment>
<dbReference type="SUPFAM" id="SSF47413">
    <property type="entry name" value="lambda repressor-like DNA-binding domains"/>
    <property type="match status" value="1"/>
</dbReference>
<sequence length="257" mass="29305">MNLGQNLKKLRKKHHFTQKELAEMLDITQGTYALWEKKTGNPALEMIVKLGDIYNIPIDLILNERKSDSPFIELLNIYNTLDAEQQNSILDFSRFLANQKAEPLPASDNIIPLRTYRREELYTIEVADEQLSAGFGQALNDTQETYTVFTDIRPGRYDGAARIKGDSMQPEYPDSSIVTFVATGFDRDGDIYVISEGGPGEEQLYCKQVFREEDSFRCHSLNTAPQYKDFYLDEETSRIVGPVVDCIEAIDPELIEN</sequence>
<evidence type="ECO:0000256" key="2">
    <source>
        <dbReference type="ARBA" id="ARBA00023125"/>
    </source>
</evidence>
<evidence type="ECO:0000313" key="5">
    <source>
        <dbReference type="EMBL" id="MEY8444185.1"/>
    </source>
</evidence>
<evidence type="ECO:0000256" key="1">
    <source>
        <dbReference type="ARBA" id="ARBA00023015"/>
    </source>
</evidence>
<dbReference type="RefSeq" id="WP_369948646.1">
    <property type="nucleotide sequence ID" value="NZ_JBCLSH010000033.1"/>
</dbReference>
<evidence type="ECO:0000313" key="6">
    <source>
        <dbReference type="Proteomes" id="UP001565283"/>
    </source>
</evidence>
<dbReference type="InterPro" id="IPR010982">
    <property type="entry name" value="Lambda_DNA-bd_dom_sf"/>
</dbReference>
<dbReference type="InterPro" id="IPR039418">
    <property type="entry name" value="LexA-like"/>
</dbReference>
<dbReference type="Proteomes" id="UP001565283">
    <property type="component" value="Unassembled WGS sequence"/>
</dbReference>
<dbReference type="InterPro" id="IPR001387">
    <property type="entry name" value="Cro/C1-type_HTH"/>
</dbReference>
<dbReference type="SMART" id="SM00530">
    <property type="entry name" value="HTH_XRE"/>
    <property type="match status" value="1"/>
</dbReference>
<dbReference type="Pfam" id="PF00717">
    <property type="entry name" value="Peptidase_S24"/>
    <property type="match status" value="1"/>
</dbReference>
<dbReference type="SUPFAM" id="SSF51306">
    <property type="entry name" value="LexA/Signal peptidase"/>
    <property type="match status" value="1"/>
</dbReference>
<dbReference type="Pfam" id="PF01381">
    <property type="entry name" value="HTH_3"/>
    <property type="match status" value="1"/>
</dbReference>
<dbReference type="PROSITE" id="PS50943">
    <property type="entry name" value="HTH_CROC1"/>
    <property type="match status" value="1"/>
</dbReference>
<dbReference type="CDD" id="cd06529">
    <property type="entry name" value="S24_LexA-like"/>
    <property type="match status" value="1"/>
</dbReference>
<dbReference type="Gene3D" id="2.10.109.10">
    <property type="entry name" value="Umud Fragment, subunit A"/>
    <property type="match status" value="1"/>
</dbReference>
<dbReference type="InterPro" id="IPR036286">
    <property type="entry name" value="LexA/Signal_pep-like_sf"/>
</dbReference>
<gene>
    <name evidence="5" type="ORF">AALA52_08085</name>
</gene>
<evidence type="ECO:0000259" key="4">
    <source>
        <dbReference type="PROSITE" id="PS50943"/>
    </source>
</evidence>
<protein>
    <submittedName>
        <fullName evidence="5">S24 family peptidase</fullName>
    </submittedName>
</protein>
<dbReference type="Gene3D" id="1.10.260.40">
    <property type="entry name" value="lambda repressor-like DNA-binding domains"/>
    <property type="match status" value="1"/>
</dbReference>
<dbReference type="EMBL" id="JBCLSH010000033">
    <property type="protein sequence ID" value="MEY8444185.1"/>
    <property type="molecule type" value="Genomic_DNA"/>
</dbReference>
<keyword evidence="6" id="KW-1185">Reference proteome</keyword>
<dbReference type="PANTHER" id="PTHR40661">
    <property type="match status" value="1"/>
</dbReference>
<feature type="domain" description="HTH cro/C1-type" evidence="4">
    <location>
        <begin position="7"/>
        <end position="61"/>
    </location>
</feature>